<comment type="caution">
    <text evidence="1">The sequence shown here is derived from an EMBL/GenBank/DDBJ whole genome shotgun (WGS) entry which is preliminary data.</text>
</comment>
<evidence type="ECO:0000313" key="2">
    <source>
        <dbReference type="Proteomes" id="UP001152622"/>
    </source>
</evidence>
<name>A0A9Q1F9R1_SYNKA</name>
<accession>A0A9Q1F9R1</accession>
<protein>
    <submittedName>
        <fullName evidence="1">Uncharacterized protein</fullName>
    </submittedName>
</protein>
<sequence>MASLVPGDKAQEQDDDSSYFTPFAMPCHSETSCISSPQVQTNAICFGRAGEPRAAHQGEMGWGTAPRQLSSDCSQIFKCAHVIVSRTQIPFVLRCEGMNRLQLQQRNRIASSATDKGVRICGDTQSDISEEFTFPEANGF</sequence>
<proteinExistence type="predicted"/>
<reference evidence="1" key="1">
    <citation type="journal article" date="2023" name="Science">
        <title>Genome structures resolve the early diversification of teleost fishes.</title>
        <authorList>
            <person name="Parey E."/>
            <person name="Louis A."/>
            <person name="Montfort J."/>
            <person name="Bouchez O."/>
            <person name="Roques C."/>
            <person name="Iampietro C."/>
            <person name="Lluch J."/>
            <person name="Castinel A."/>
            <person name="Donnadieu C."/>
            <person name="Desvignes T."/>
            <person name="Floi Bucao C."/>
            <person name="Jouanno E."/>
            <person name="Wen M."/>
            <person name="Mejri S."/>
            <person name="Dirks R."/>
            <person name="Jansen H."/>
            <person name="Henkel C."/>
            <person name="Chen W.J."/>
            <person name="Zahm M."/>
            <person name="Cabau C."/>
            <person name="Klopp C."/>
            <person name="Thompson A.W."/>
            <person name="Robinson-Rechavi M."/>
            <person name="Braasch I."/>
            <person name="Lecointre G."/>
            <person name="Bobe J."/>
            <person name="Postlethwait J.H."/>
            <person name="Berthelot C."/>
            <person name="Roest Crollius H."/>
            <person name="Guiguen Y."/>
        </authorList>
    </citation>
    <scope>NUCLEOTIDE SEQUENCE</scope>
    <source>
        <strain evidence="1">WJC10195</strain>
    </source>
</reference>
<gene>
    <name evidence="1" type="ORF">SKAU_G00214870</name>
</gene>
<keyword evidence="2" id="KW-1185">Reference proteome</keyword>
<organism evidence="1 2">
    <name type="scientific">Synaphobranchus kaupii</name>
    <name type="common">Kaup's arrowtooth eel</name>
    <dbReference type="NCBI Taxonomy" id="118154"/>
    <lineage>
        <taxon>Eukaryota</taxon>
        <taxon>Metazoa</taxon>
        <taxon>Chordata</taxon>
        <taxon>Craniata</taxon>
        <taxon>Vertebrata</taxon>
        <taxon>Euteleostomi</taxon>
        <taxon>Actinopterygii</taxon>
        <taxon>Neopterygii</taxon>
        <taxon>Teleostei</taxon>
        <taxon>Anguilliformes</taxon>
        <taxon>Synaphobranchidae</taxon>
        <taxon>Synaphobranchus</taxon>
    </lineage>
</organism>
<evidence type="ECO:0000313" key="1">
    <source>
        <dbReference type="EMBL" id="KAJ8353920.1"/>
    </source>
</evidence>
<dbReference type="EMBL" id="JAINUF010000007">
    <property type="protein sequence ID" value="KAJ8353920.1"/>
    <property type="molecule type" value="Genomic_DNA"/>
</dbReference>
<dbReference type="Proteomes" id="UP001152622">
    <property type="component" value="Chromosome 7"/>
</dbReference>
<dbReference type="AlphaFoldDB" id="A0A9Q1F9R1"/>